<evidence type="ECO:0008006" key="4">
    <source>
        <dbReference type="Google" id="ProtNLM"/>
    </source>
</evidence>
<feature type="compositionally biased region" description="Basic and acidic residues" evidence="1">
    <location>
        <begin position="61"/>
        <end position="78"/>
    </location>
</feature>
<evidence type="ECO:0000313" key="2">
    <source>
        <dbReference type="EMBL" id="GFN79117.1"/>
    </source>
</evidence>
<evidence type="ECO:0000256" key="1">
    <source>
        <dbReference type="SAM" id="MobiDB-lite"/>
    </source>
</evidence>
<sequence length="120" mass="13589">MKIPGSDAIWTLGKLSLLPIMIMRRSSVSSMQKPMRDNIETVLKFLHSKGPGQPTTSAEPPAKKTKQEEAKKKDESVAKKQKKCSFCLAKRDRKTKFTCSMCHHYICQEHAVLLCKICTH</sequence>
<reference evidence="2 3" key="1">
    <citation type="journal article" date="2021" name="Elife">
        <title>Chloroplast acquisition without the gene transfer in kleptoplastic sea slugs, Plakobranchus ocellatus.</title>
        <authorList>
            <person name="Maeda T."/>
            <person name="Takahashi S."/>
            <person name="Yoshida T."/>
            <person name="Shimamura S."/>
            <person name="Takaki Y."/>
            <person name="Nagai Y."/>
            <person name="Toyoda A."/>
            <person name="Suzuki Y."/>
            <person name="Arimoto A."/>
            <person name="Ishii H."/>
            <person name="Satoh N."/>
            <person name="Nishiyama T."/>
            <person name="Hasebe M."/>
            <person name="Maruyama T."/>
            <person name="Minagawa J."/>
            <person name="Obokata J."/>
            <person name="Shigenobu S."/>
        </authorList>
    </citation>
    <scope>NUCLEOTIDE SEQUENCE [LARGE SCALE GENOMIC DNA]</scope>
</reference>
<organism evidence="2 3">
    <name type="scientific">Plakobranchus ocellatus</name>
    <dbReference type="NCBI Taxonomy" id="259542"/>
    <lineage>
        <taxon>Eukaryota</taxon>
        <taxon>Metazoa</taxon>
        <taxon>Spiralia</taxon>
        <taxon>Lophotrochozoa</taxon>
        <taxon>Mollusca</taxon>
        <taxon>Gastropoda</taxon>
        <taxon>Heterobranchia</taxon>
        <taxon>Euthyneura</taxon>
        <taxon>Panpulmonata</taxon>
        <taxon>Sacoglossa</taxon>
        <taxon>Placobranchoidea</taxon>
        <taxon>Plakobranchidae</taxon>
        <taxon>Plakobranchus</taxon>
    </lineage>
</organism>
<proteinExistence type="predicted"/>
<protein>
    <recommendedName>
        <fullName evidence="4">PiggyBac transposable element-derived protein 4 C-terminal zinc-ribbon domain-containing protein</fullName>
    </recommendedName>
</protein>
<feature type="region of interest" description="Disordered" evidence="1">
    <location>
        <begin position="46"/>
        <end position="81"/>
    </location>
</feature>
<dbReference type="Proteomes" id="UP000735302">
    <property type="component" value="Unassembled WGS sequence"/>
</dbReference>
<gene>
    <name evidence="2" type="ORF">PoB_000562300</name>
</gene>
<name>A0AAV3YAE8_9GAST</name>
<dbReference type="EMBL" id="BLXT01000641">
    <property type="protein sequence ID" value="GFN79117.1"/>
    <property type="molecule type" value="Genomic_DNA"/>
</dbReference>
<accession>A0AAV3YAE8</accession>
<evidence type="ECO:0000313" key="3">
    <source>
        <dbReference type="Proteomes" id="UP000735302"/>
    </source>
</evidence>
<comment type="caution">
    <text evidence="2">The sequence shown here is derived from an EMBL/GenBank/DDBJ whole genome shotgun (WGS) entry which is preliminary data.</text>
</comment>
<keyword evidence="3" id="KW-1185">Reference proteome</keyword>
<dbReference type="AlphaFoldDB" id="A0AAV3YAE8"/>